<dbReference type="InterPro" id="IPR029057">
    <property type="entry name" value="PRTase-like"/>
</dbReference>
<accession>A0A6N6M587</accession>
<evidence type="ECO:0000256" key="3">
    <source>
        <dbReference type="ARBA" id="ARBA00023163"/>
    </source>
</evidence>
<dbReference type="RefSeq" id="WP_151167096.1">
    <property type="nucleotide sequence ID" value="NZ_WACR01000004.1"/>
</dbReference>
<sequence length="179" mass="20626">MQPRILLNSKVLDITIKRLARQLIENHGDFENTVLIGLQPRGIQLADRLHAELKRVLSGAKIDLGYLDVSFYRDDFRRRDEPITVSETTIDFEIENKKVIMIDDVLYTGRTIRSGMDALMDFGRPKKVEFLVLIDRRFSRQLPIQADYVGRTVDSVVSERVDVNLDNEGHVVLKTIDDE</sequence>
<dbReference type="NCBIfam" id="NF003549">
    <property type="entry name" value="PRK05205.1-5"/>
    <property type="match status" value="1"/>
</dbReference>
<evidence type="ECO:0000256" key="2">
    <source>
        <dbReference type="ARBA" id="ARBA00023015"/>
    </source>
</evidence>
<dbReference type="EC" id="2.4.2.9" evidence="5"/>
<dbReference type="OrthoDB" id="9802227at2"/>
<dbReference type="EMBL" id="WACR01000004">
    <property type="protein sequence ID" value="KAB1064777.1"/>
    <property type="molecule type" value="Genomic_DNA"/>
</dbReference>
<dbReference type="PANTHER" id="PTHR11608">
    <property type="entry name" value="BIFUNCTIONAL PROTEIN PYRR"/>
    <property type="match status" value="1"/>
</dbReference>
<proteinExistence type="inferred from homology"/>
<dbReference type="Proteomes" id="UP000435357">
    <property type="component" value="Unassembled WGS sequence"/>
</dbReference>
<dbReference type="InterPro" id="IPR000836">
    <property type="entry name" value="PRTase_dom"/>
</dbReference>
<keyword evidence="5" id="KW-0808">Transferase</keyword>
<evidence type="ECO:0000259" key="4">
    <source>
        <dbReference type="Pfam" id="PF00156"/>
    </source>
</evidence>
<name>A0A6N6M587_9FLAO</name>
<dbReference type="CDD" id="cd06223">
    <property type="entry name" value="PRTases_typeI"/>
    <property type="match status" value="1"/>
</dbReference>
<comment type="caution">
    <text evidence="5">The sequence shown here is derived from an EMBL/GenBank/DDBJ whole genome shotgun (WGS) entry which is preliminary data.</text>
</comment>
<evidence type="ECO:0000313" key="6">
    <source>
        <dbReference type="Proteomes" id="UP000435357"/>
    </source>
</evidence>
<dbReference type="FunFam" id="3.40.50.2020:FF:000020">
    <property type="entry name" value="Bifunctional protein PyrR"/>
    <property type="match status" value="1"/>
</dbReference>
<dbReference type="InterPro" id="IPR050137">
    <property type="entry name" value="PyrR_bifunctional"/>
</dbReference>
<evidence type="ECO:0000256" key="1">
    <source>
        <dbReference type="ARBA" id="ARBA00005565"/>
    </source>
</evidence>
<keyword evidence="6" id="KW-1185">Reference proteome</keyword>
<dbReference type="PANTHER" id="PTHR11608:SF0">
    <property type="entry name" value="BIFUNCTIONAL PROTEIN PYRR"/>
    <property type="match status" value="1"/>
</dbReference>
<keyword evidence="3" id="KW-0804">Transcription</keyword>
<feature type="domain" description="Phosphoribosyltransferase" evidence="4">
    <location>
        <begin position="14"/>
        <end position="164"/>
    </location>
</feature>
<evidence type="ECO:0000313" key="5">
    <source>
        <dbReference type="EMBL" id="KAB1064777.1"/>
    </source>
</evidence>
<dbReference type="SUPFAM" id="SSF53271">
    <property type="entry name" value="PRTase-like"/>
    <property type="match status" value="1"/>
</dbReference>
<keyword evidence="2" id="KW-0805">Transcription regulation</keyword>
<keyword evidence="5" id="KW-0328">Glycosyltransferase</keyword>
<dbReference type="GO" id="GO:0004845">
    <property type="term" value="F:uracil phosphoribosyltransferase activity"/>
    <property type="evidence" value="ECO:0007669"/>
    <property type="project" value="UniProtKB-EC"/>
</dbReference>
<reference evidence="5 6" key="1">
    <citation type="submission" date="2019-09" db="EMBL/GenBank/DDBJ databases">
        <title>Genomes of Cryomorphaceae.</title>
        <authorList>
            <person name="Bowman J.P."/>
        </authorList>
    </citation>
    <scope>NUCLEOTIDE SEQUENCE [LARGE SCALE GENOMIC DNA]</scope>
    <source>
        <strain evidence="5 6">KCTC 52047</strain>
    </source>
</reference>
<dbReference type="AlphaFoldDB" id="A0A6N6M587"/>
<organism evidence="5 6">
    <name type="scientific">Salibacter halophilus</name>
    <dbReference type="NCBI Taxonomy" id="1803916"/>
    <lineage>
        <taxon>Bacteria</taxon>
        <taxon>Pseudomonadati</taxon>
        <taxon>Bacteroidota</taxon>
        <taxon>Flavobacteriia</taxon>
        <taxon>Flavobacteriales</taxon>
        <taxon>Salibacteraceae</taxon>
        <taxon>Salibacter</taxon>
    </lineage>
</organism>
<comment type="similarity">
    <text evidence="1">Belongs to the purine/pyrimidine phosphoribosyltransferase family. PyrR subfamily.</text>
</comment>
<dbReference type="Gene3D" id="3.40.50.2020">
    <property type="match status" value="1"/>
</dbReference>
<gene>
    <name evidence="5" type="primary">pyrR</name>
    <name evidence="5" type="ORF">F3059_05320</name>
</gene>
<protein>
    <submittedName>
        <fullName evidence="5">Bifunctional pyr operon transcriptional regulator/uracil phosphoribosyltransferase PyrR</fullName>
        <ecNumber evidence="5">2.4.2.9</ecNumber>
    </submittedName>
</protein>
<dbReference type="Pfam" id="PF00156">
    <property type="entry name" value="Pribosyltran"/>
    <property type="match status" value="1"/>
</dbReference>